<proteinExistence type="predicted"/>
<evidence type="ECO:0000313" key="2">
    <source>
        <dbReference type="Proteomes" id="UP000887566"/>
    </source>
</evidence>
<keyword evidence="2" id="KW-1185">Reference proteome</keyword>
<evidence type="ECO:0000256" key="1">
    <source>
        <dbReference type="SAM" id="MobiDB-lite"/>
    </source>
</evidence>
<feature type="region of interest" description="Disordered" evidence="1">
    <location>
        <begin position="62"/>
        <end position="112"/>
    </location>
</feature>
<protein>
    <submittedName>
        <fullName evidence="3">PH domain-containing protein</fullName>
    </submittedName>
</protein>
<reference evidence="3" key="1">
    <citation type="submission" date="2022-11" db="UniProtKB">
        <authorList>
            <consortium name="WormBaseParasite"/>
        </authorList>
    </citation>
    <scope>IDENTIFICATION</scope>
</reference>
<evidence type="ECO:0000313" key="3">
    <source>
        <dbReference type="WBParaSite" id="PSAMB.scaffold112size77602.g2070.t1"/>
    </source>
</evidence>
<accession>A0A914UN80</accession>
<sequence>MRHRDDDMWIKAIERSLRSVYSVSESSLIVQRRQNYLQECSDCRTGMHVALTSRVSRSLIYAPAMTRPAGRRQRNGSSSSPQRDRYELRKRPHRSSAVDKGSPRHPPTSDCRLATRDCHLATVVRPAARLLLRLAGVVEDIAPQRLDDYSLAPSLDRFAQSTAALPLSSNHGPYPQTMNYSIQSSSRLAMAEWAKRHSVLFAYHMTQGRVVANRANYRRSLRVRATPRTAESRQ</sequence>
<organism evidence="2 3">
    <name type="scientific">Plectus sambesii</name>
    <dbReference type="NCBI Taxonomy" id="2011161"/>
    <lineage>
        <taxon>Eukaryota</taxon>
        <taxon>Metazoa</taxon>
        <taxon>Ecdysozoa</taxon>
        <taxon>Nematoda</taxon>
        <taxon>Chromadorea</taxon>
        <taxon>Plectida</taxon>
        <taxon>Plectina</taxon>
        <taxon>Plectoidea</taxon>
        <taxon>Plectidae</taxon>
        <taxon>Plectus</taxon>
    </lineage>
</organism>
<dbReference type="WBParaSite" id="PSAMB.scaffold112size77602.g2070.t1">
    <property type="protein sequence ID" value="PSAMB.scaffold112size77602.g2070.t1"/>
    <property type="gene ID" value="PSAMB.scaffold112size77602.g2070"/>
</dbReference>
<name>A0A914UN80_9BILA</name>
<dbReference type="AlphaFoldDB" id="A0A914UN80"/>
<dbReference type="Proteomes" id="UP000887566">
    <property type="component" value="Unplaced"/>
</dbReference>